<dbReference type="SUPFAM" id="SSF102712">
    <property type="entry name" value="JAB1/MPN domain"/>
    <property type="match status" value="1"/>
</dbReference>
<keyword evidence="2" id="KW-0645">Protease</keyword>
<comment type="caution">
    <text evidence="9">The sequence shown here is derived from an EMBL/GenBank/DDBJ whole genome shotgun (WGS) entry which is preliminary data.</text>
</comment>
<dbReference type="PANTHER" id="PTHR30471">
    <property type="entry name" value="DNA REPAIR PROTEIN RADC"/>
    <property type="match status" value="1"/>
</dbReference>
<dbReference type="InterPro" id="IPR037518">
    <property type="entry name" value="MPN"/>
</dbReference>
<evidence type="ECO:0000313" key="9">
    <source>
        <dbReference type="EMBL" id="MBC8535508.1"/>
    </source>
</evidence>
<feature type="domain" description="MPN" evidence="8">
    <location>
        <begin position="99"/>
        <end position="221"/>
    </location>
</feature>
<dbReference type="InterPro" id="IPR010994">
    <property type="entry name" value="RuvA_2-like"/>
</dbReference>
<dbReference type="InterPro" id="IPR025657">
    <property type="entry name" value="RadC_JAB"/>
</dbReference>
<keyword evidence="5" id="KW-0862">Zinc</keyword>
<dbReference type="EMBL" id="JACRSP010000001">
    <property type="protein sequence ID" value="MBC8535508.1"/>
    <property type="molecule type" value="Genomic_DNA"/>
</dbReference>
<name>A0A926DBJ2_9FIRM</name>
<dbReference type="GO" id="GO:0008237">
    <property type="term" value="F:metallopeptidase activity"/>
    <property type="evidence" value="ECO:0007669"/>
    <property type="project" value="UniProtKB-KW"/>
</dbReference>
<reference evidence="9" key="1">
    <citation type="submission" date="2020-08" db="EMBL/GenBank/DDBJ databases">
        <title>Genome public.</title>
        <authorList>
            <person name="Liu C."/>
            <person name="Sun Q."/>
        </authorList>
    </citation>
    <scope>NUCLEOTIDE SEQUENCE</scope>
    <source>
        <strain evidence="9">BX7</strain>
    </source>
</reference>
<evidence type="ECO:0000256" key="3">
    <source>
        <dbReference type="ARBA" id="ARBA00022723"/>
    </source>
</evidence>
<dbReference type="RefSeq" id="WP_249299235.1">
    <property type="nucleotide sequence ID" value="NZ_JACRSP010000001.1"/>
</dbReference>
<dbReference type="CDD" id="cd08071">
    <property type="entry name" value="MPN_DUF2466"/>
    <property type="match status" value="1"/>
</dbReference>
<keyword evidence="10" id="KW-1185">Reference proteome</keyword>
<evidence type="ECO:0000256" key="1">
    <source>
        <dbReference type="ARBA" id="ARBA00010243"/>
    </source>
</evidence>
<dbReference type="GO" id="GO:0006508">
    <property type="term" value="P:proteolysis"/>
    <property type="evidence" value="ECO:0007669"/>
    <property type="project" value="UniProtKB-KW"/>
</dbReference>
<gene>
    <name evidence="9" type="primary">radC</name>
    <name evidence="9" type="ORF">H8695_02210</name>
</gene>
<keyword evidence="4" id="KW-0378">Hydrolase</keyword>
<sequence length="225" mass="25479">MHDGHRDRVKRRFLSEGLDGFYSHEALELLLYYAIPRRDTNSIAHELIATFGTVANVFEAPYEELLRVPNVGESAATLIKLIPELSRFYLDSKYENLDTIDTTEKACNFLTPKFIGRKEEVVYLVCLDNKRKILNCQIIYHGSVNSAQINVRKIVETVLKYNASGVILAHNHPGGLALPSEEDVRTTERINQALAALNIDLLDHIVVADYDSISFMDSGFIRRPD</sequence>
<organism evidence="9 10">
    <name type="scientific">Feifania hominis</name>
    <dbReference type="NCBI Taxonomy" id="2763660"/>
    <lineage>
        <taxon>Bacteria</taxon>
        <taxon>Bacillati</taxon>
        <taxon>Bacillota</taxon>
        <taxon>Clostridia</taxon>
        <taxon>Eubacteriales</taxon>
        <taxon>Feifaniaceae</taxon>
        <taxon>Feifania</taxon>
    </lineage>
</organism>
<dbReference type="Gene3D" id="1.10.150.20">
    <property type="entry name" value="5' to 3' exonuclease, C-terminal subdomain"/>
    <property type="match status" value="1"/>
</dbReference>
<keyword evidence="6" id="KW-0482">Metalloprotease</keyword>
<dbReference type="Proteomes" id="UP000620366">
    <property type="component" value="Unassembled WGS sequence"/>
</dbReference>
<evidence type="ECO:0000259" key="8">
    <source>
        <dbReference type="PROSITE" id="PS50249"/>
    </source>
</evidence>
<dbReference type="AlphaFoldDB" id="A0A926DBJ2"/>
<evidence type="ECO:0000256" key="5">
    <source>
        <dbReference type="ARBA" id="ARBA00022833"/>
    </source>
</evidence>
<dbReference type="Gene3D" id="3.40.140.10">
    <property type="entry name" value="Cytidine Deaminase, domain 2"/>
    <property type="match status" value="1"/>
</dbReference>
<evidence type="ECO:0000256" key="7">
    <source>
        <dbReference type="RuleBase" id="RU003797"/>
    </source>
</evidence>
<evidence type="ECO:0000256" key="6">
    <source>
        <dbReference type="ARBA" id="ARBA00023049"/>
    </source>
</evidence>
<dbReference type="NCBIfam" id="TIGR00608">
    <property type="entry name" value="radc"/>
    <property type="match status" value="1"/>
</dbReference>
<protein>
    <submittedName>
        <fullName evidence="9">DNA repair protein RadC</fullName>
    </submittedName>
</protein>
<keyword evidence="3" id="KW-0479">Metal-binding</keyword>
<dbReference type="GO" id="GO:0046872">
    <property type="term" value="F:metal ion binding"/>
    <property type="evidence" value="ECO:0007669"/>
    <property type="project" value="UniProtKB-KW"/>
</dbReference>
<accession>A0A926DBJ2</accession>
<dbReference type="PANTHER" id="PTHR30471:SF3">
    <property type="entry name" value="UPF0758 PROTEIN YEES-RELATED"/>
    <property type="match status" value="1"/>
</dbReference>
<dbReference type="SUPFAM" id="SSF47781">
    <property type="entry name" value="RuvA domain 2-like"/>
    <property type="match status" value="1"/>
</dbReference>
<evidence type="ECO:0000256" key="2">
    <source>
        <dbReference type="ARBA" id="ARBA00022670"/>
    </source>
</evidence>
<dbReference type="InterPro" id="IPR001405">
    <property type="entry name" value="UPF0758"/>
</dbReference>
<proteinExistence type="inferred from homology"/>
<comment type="similarity">
    <text evidence="1 7">Belongs to the UPF0758 family.</text>
</comment>
<dbReference type="PROSITE" id="PS50249">
    <property type="entry name" value="MPN"/>
    <property type="match status" value="1"/>
</dbReference>
<evidence type="ECO:0000256" key="4">
    <source>
        <dbReference type="ARBA" id="ARBA00022801"/>
    </source>
</evidence>
<evidence type="ECO:0000313" key="10">
    <source>
        <dbReference type="Proteomes" id="UP000620366"/>
    </source>
</evidence>
<dbReference type="Pfam" id="PF04002">
    <property type="entry name" value="RadC"/>
    <property type="match status" value="1"/>
</dbReference>